<dbReference type="RefSeq" id="WP_093258686.1">
    <property type="nucleotide sequence ID" value="NZ_FNKK01000002.1"/>
</dbReference>
<dbReference type="Pfam" id="PF19593">
    <property type="entry name" value="DUF6098"/>
    <property type="match status" value="1"/>
</dbReference>
<evidence type="ECO:0000313" key="2">
    <source>
        <dbReference type="Proteomes" id="UP000217103"/>
    </source>
</evidence>
<proteinExistence type="predicted"/>
<gene>
    <name evidence="1" type="ORF">SAMN04489764_1889</name>
</gene>
<keyword evidence="2" id="KW-1185">Reference proteome</keyword>
<evidence type="ECO:0000313" key="1">
    <source>
        <dbReference type="EMBL" id="SDQ73091.1"/>
    </source>
</evidence>
<protein>
    <submittedName>
        <fullName evidence="1">Uncharacterized protein</fullName>
    </submittedName>
</protein>
<dbReference type="OrthoDB" id="3531920at2"/>
<dbReference type="Proteomes" id="UP000217103">
    <property type="component" value="Unassembled WGS sequence"/>
</dbReference>
<name>A0A1H1D962_9ACTN</name>
<sequence>MPGTDRTLPRIADLEELTELTAGRTGLYLRYSKGPDHDTGRVSIDYESDLKLPGLSVTVLDPPDWWTRPPQDWLARQVCKYVNLNEENASLRPWVLQGRVVGRGPDHEPLIDEVKPVAWLSDEVVRQARRRYEERFDVGRGSTG</sequence>
<dbReference type="EMBL" id="FNKK01000002">
    <property type="protein sequence ID" value="SDQ73091.1"/>
    <property type="molecule type" value="Genomic_DNA"/>
</dbReference>
<dbReference type="AlphaFoldDB" id="A0A1H1D962"/>
<dbReference type="InterPro" id="IPR046080">
    <property type="entry name" value="DUF6098"/>
</dbReference>
<reference evidence="1 2" key="1">
    <citation type="submission" date="2016-10" db="EMBL/GenBank/DDBJ databases">
        <authorList>
            <person name="de Groot N.N."/>
        </authorList>
    </citation>
    <scope>NUCLEOTIDE SEQUENCE [LARGE SCALE GENOMIC DNA]</scope>
    <source>
        <strain evidence="1 2">DSM 43794</strain>
    </source>
</reference>
<accession>A0A1H1D962</accession>
<dbReference type="STRING" id="35622.SAMN04489764_1889"/>
<organism evidence="1 2">
    <name type="scientific">Thermostaphylospora chromogena</name>
    <dbReference type="NCBI Taxonomy" id="35622"/>
    <lineage>
        <taxon>Bacteria</taxon>
        <taxon>Bacillati</taxon>
        <taxon>Actinomycetota</taxon>
        <taxon>Actinomycetes</taxon>
        <taxon>Streptosporangiales</taxon>
        <taxon>Thermomonosporaceae</taxon>
        <taxon>Thermostaphylospora</taxon>
    </lineage>
</organism>